<feature type="region of interest" description="Disordered" evidence="2">
    <location>
        <begin position="1"/>
        <end position="59"/>
    </location>
</feature>
<name>A0A849HZL3_9HYPH</name>
<dbReference type="Proteomes" id="UP000564885">
    <property type="component" value="Unassembled WGS sequence"/>
</dbReference>
<reference evidence="3 4" key="1">
    <citation type="submission" date="2020-04" db="EMBL/GenBank/DDBJ databases">
        <title>Enterovirga sp. isolate from soil.</title>
        <authorList>
            <person name="Chea S."/>
            <person name="Kim D.-U."/>
        </authorList>
    </citation>
    <scope>NUCLEOTIDE SEQUENCE [LARGE SCALE GENOMIC DNA]</scope>
    <source>
        <strain evidence="3 4">DB1703</strain>
    </source>
</reference>
<dbReference type="AlphaFoldDB" id="A0A849HZL3"/>
<keyword evidence="1" id="KW-0175">Coiled coil</keyword>
<comment type="caution">
    <text evidence="3">The sequence shown here is derived from an EMBL/GenBank/DDBJ whole genome shotgun (WGS) entry which is preliminary data.</text>
</comment>
<protein>
    <submittedName>
        <fullName evidence="3">Uncharacterized protein</fullName>
    </submittedName>
</protein>
<accession>A0A849HZL3</accession>
<evidence type="ECO:0000256" key="2">
    <source>
        <dbReference type="SAM" id="MobiDB-lite"/>
    </source>
</evidence>
<keyword evidence="4" id="KW-1185">Reference proteome</keyword>
<evidence type="ECO:0000256" key="1">
    <source>
        <dbReference type="SAM" id="Coils"/>
    </source>
</evidence>
<organism evidence="3 4">
    <name type="scientific">Enterovirga aerilata</name>
    <dbReference type="NCBI Taxonomy" id="2730920"/>
    <lineage>
        <taxon>Bacteria</taxon>
        <taxon>Pseudomonadati</taxon>
        <taxon>Pseudomonadota</taxon>
        <taxon>Alphaproteobacteria</taxon>
        <taxon>Hyphomicrobiales</taxon>
        <taxon>Methylobacteriaceae</taxon>
        <taxon>Enterovirga</taxon>
    </lineage>
</organism>
<sequence length="154" mass="16743">MEQALRIQPEDMGPAAPERAKPESVSEGIEKVLRFAAPAAKAHEPEPAPAPAKPAGPVTAREFATAIDFVHEAAQAIRAAEERTREAEARTHGIAQRAAEELKNAELRIQALEARVRAAEGRAQEAEARAKEADAWLRQIFTTIAEELPVRRTA</sequence>
<gene>
    <name evidence="3" type="ORF">HJG44_09050</name>
</gene>
<dbReference type="EMBL" id="JABEPP010000002">
    <property type="protein sequence ID" value="NNM72532.1"/>
    <property type="molecule type" value="Genomic_DNA"/>
</dbReference>
<proteinExistence type="predicted"/>
<evidence type="ECO:0000313" key="4">
    <source>
        <dbReference type="Proteomes" id="UP000564885"/>
    </source>
</evidence>
<dbReference type="RefSeq" id="WP_210260991.1">
    <property type="nucleotide sequence ID" value="NZ_JABEPP010000002.1"/>
</dbReference>
<feature type="coiled-coil region" evidence="1">
    <location>
        <begin position="70"/>
        <end position="129"/>
    </location>
</feature>
<feature type="compositionally biased region" description="Basic and acidic residues" evidence="2">
    <location>
        <begin position="18"/>
        <end position="33"/>
    </location>
</feature>
<evidence type="ECO:0000313" key="3">
    <source>
        <dbReference type="EMBL" id="NNM72532.1"/>
    </source>
</evidence>